<dbReference type="GeneID" id="106669397"/>
<feature type="binding site" evidence="18">
    <location>
        <position position="369"/>
    </location>
    <ligand>
        <name>ATP</name>
        <dbReference type="ChEBI" id="CHEBI:30616"/>
    </ligand>
</feature>
<organism evidence="20 21">
    <name type="scientific">Cimex lectularius</name>
    <name type="common">Bed bug</name>
    <name type="synonym">Acanthia lectularia</name>
    <dbReference type="NCBI Taxonomy" id="79782"/>
    <lineage>
        <taxon>Eukaryota</taxon>
        <taxon>Metazoa</taxon>
        <taxon>Ecdysozoa</taxon>
        <taxon>Arthropoda</taxon>
        <taxon>Hexapoda</taxon>
        <taxon>Insecta</taxon>
        <taxon>Pterygota</taxon>
        <taxon>Neoptera</taxon>
        <taxon>Paraneoptera</taxon>
        <taxon>Hemiptera</taxon>
        <taxon>Heteroptera</taxon>
        <taxon>Panheteroptera</taxon>
        <taxon>Cimicomorpha</taxon>
        <taxon>Cimicidae</taxon>
        <taxon>Cimex</taxon>
    </lineage>
</organism>
<evidence type="ECO:0000256" key="16">
    <source>
        <dbReference type="ARBA" id="ARBA00047493"/>
    </source>
</evidence>
<evidence type="ECO:0000256" key="14">
    <source>
        <dbReference type="ARBA" id="ARBA00023128"/>
    </source>
</evidence>
<keyword evidence="10 18" id="KW-0547">Nucleotide-binding</keyword>
<comment type="function">
    <text evidence="17">Catalyzes conversion of folates to polyglutamate derivatives allowing concentration of folate compounds in the cell and the intracellular retention of these cofactors, which are important substrates for most of the folate-dependent enzymes that are involved in one-carbon transfer reactions involved in purine, pyrimidine and amino acid synthesis.</text>
</comment>
<feature type="binding site" evidence="18">
    <location>
        <position position="355"/>
    </location>
    <ligand>
        <name>ATP</name>
        <dbReference type="ChEBI" id="CHEBI:30616"/>
    </ligand>
</feature>
<dbReference type="InterPro" id="IPR036615">
    <property type="entry name" value="Mur_ligase_C_dom_sf"/>
</dbReference>
<dbReference type="EC" id="6.3.2.17" evidence="17"/>
<keyword evidence="7 17" id="KW-0554">One-carbon metabolism</keyword>
<keyword evidence="8 17" id="KW-0436">Ligase</keyword>
<dbReference type="OrthoDB" id="5212574at2759"/>
<dbReference type="InterPro" id="IPR001645">
    <property type="entry name" value="Folylpolyglutamate_synth"/>
</dbReference>
<dbReference type="NCBIfam" id="TIGR01499">
    <property type="entry name" value="folC"/>
    <property type="match status" value="1"/>
</dbReference>
<evidence type="ECO:0000256" key="4">
    <source>
        <dbReference type="ARBA" id="ARBA00005150"/>
    </source>
</evidence>
<keyword evidence="21" id="KW-1185">Reference proteome</keyword>
<dbReference type="InterPro" id="IPR023600">
    <property type="entry name" value="Folylpolyglutamate_synth_euk"/>
</dbReference>
<comment type="catalytic activity">
    <reaction evidence="16 17">
        <text>(6S)-5,6,7,8-tetrahydrofolyl-(gamma-L-Glu)(n) + L-glutamate + ATP = (6S)-5,6,7,8-tetrahydrofolyl-(gamma-L-Glu)(n+1) + ADP + phosphate + H(+)</text>
        <dbReference type="Rhea" id="RHEA:10580"/>
        <dbReference type="Rhea" id="RHEA-COMP:14738"/>
        <dbReference type="Rhea" id="RHEA-COMP:14740"/>
        <dbReference type="ChEBI" id="CHEBI:15378"/>
        <dbReference type="ChEBI" id="CHEBI:29985"/>
        <dbReference type="ChEBI" id="CHEBI:30616"/>
        <dbReference type="ChEBI" id="CHEBI:43474"/>
        <dbReference type="ChEBI" id="CHEBI:141005"/>
        <dbReference type="ChEBI" id="CHEBI:456216"/>
        <dbReference type="EC" id="6.3.2.17"/>
    </reaction>
</comment>
<evidence type="ECO:0000313" key="21">
    <source>
        <dbReference type="Proteomes" id="UP000494040"/>
    </source>
</evidence>
<dbReference type="GO" id="GO:0005759">
    <property type="term" value="C:mitochondrial matrix"/>
    <property type="evidence" value="ECO:0007669"/>
    <property type="project" value="UniProtKB-SubCell"/>
</dbReference>
<dbReference type="EnsemblMetazoa" id="XM_014398857.2">
    <property type="protein sequence ID" value="XP_014254343.1"/>
    <property type="gene ID" value="LOC106669397"/>
</dbReference>
<reference evidence="20" key="1">
    <citation type="submission" date="2022-01" db="UniProtKB">
        <authorList>
            <consortium name="EnsemblMetazoa"/>
        </authorList>
    </citation>
    <scope>IDENTIFICATION</scope>
</reference>
<protein>
    <recommendedName>
        <fullName evidence="17">Folylpolyglutamate synthase</fullName>
        <ecNumber evidence="17">6.3.2.17</ecNumber>
    </recommendedName>
    <alternativeName>
        <fullName evidence="17">Folylpoly-gamma-glutamate synthetase</fullName>
    </alternativeName>
    <alternativeName>
        <fullName evidence="17">Tetrahydrofolylpolyglutamate synthase</fullName>
    </alternativeName>
</protein>
<evidence type="ECO:0000256" key="10">
    <source>
        <dbReference type="ARBA" id="ARBA00022741"/>
    </source>
</evidence>
<dbReference type="SUPFAM" id="SSF53623">
    <property type="entry name" value="MurD-like peptide ligases, catalytic domain"/>
    <property type="match status" value="1"/>
</dbReference>
<dbReference type="UniPathway" id="UPA00850"/>
<comment type="subcellular location">
    <subcellularLocation>
        <location evidence="3">Cytoplasm</location>
    </subcellularLocation>
    <subcellularLocation>
        <location evidence="1">Mitochondrion inner membrane</location>
    </subcellularLocation>
    <subcellularLocation>
        <location evidence="2">Mitochondrion matrix</location>
    </subcellularLocation>
</comment>
<dbReference type="InterPro" id="IPR018109">
    <property type="entry name" value="Folylpolyglutamate_synth_CS"/>
</dbReference>
<dbReference type="KEGG" id="clec:106669397"/>
<evidence type="ECO:0000256" key="1">
    <source>
        <dbReference type="ARBA" id="ARBA00004273"/>
    </source>
</evidence>
<evidence type="ECO:0000256" key="8">
    <source>
        <dbReference type="ARBA" id="ARBA00022598"/>
    </source>
</evidence>
<dbReference type="PANTHER" id="PTHR11136:SF5">
    <property type="entry name" value="FOLYLPOLYGLUTAMATE SYNTHASE, MITOCHONDRIAL"/>
    <property type="match status" value="1"/>
</dbReference>
<evidence type="ECO:0000313" key="20">
    <source>
        <dbReference type="EnsemblMetazoa" id="XP_014254343.1"/>
    </source>
</evidence>
<feature type="binding site" evidence="19">
    <location>
        <position position="141"/>
    </location>
    <ligand>
        <name>Mg(2+)</name>
        <dbReference type="ChEBI" id="CHEBI:18420"/>
        <label>1</label>
    </ligand>
</feature>
<dbReference type="Gene3D" id="3.40.1190.10">
    <property type="entry name" value="Mur-like, catalytic domain"/>
    <property type="match status" value="1"/>
</dbReference>
<keyword evidence="11" id="KW-0999">Mitochondrion inner membrane</keyword>
<keyword evidence="6" id="KW-0963">Cytoplasm</keyword>
<dbReference type="GO" id="GO:0006730">
    <property type="term" value="P:one-carbon metabolic process"/>
    <property type="evidence" value="ECO:0007669"/>
    <property type="project" value="UniProtKB-KW"/>
</dbReference>
<name>A0A8I6TJ76_CIMLE</name>
<evidence type="ECO:0000256" key="13">
    <source>
        <dbReference type="ARBA" id="ARBA00022842"/>
    </source>
</evidence>
<dbReference type="AlphaFoldDB" id="A0A8I6TJ76"/>
<proteinExistence type="inferred from homology"/>
<dbReference type="Gene3D" id="3.90.190.20">
    <property type="entry name" value="Mur ligase, C-terminal domain"/>
    <property type="match status" value="1"/>
</dbReference>
<dbReference type="PIRSF" id="PIRSF038895">
    <property type="entry name" value="FPGS"/>
    <property type="match status" value="1"/>
</dbReference>
<evidence type="ECO:0000256" key="7">
    <source>
        <dbReference type="ARBA" id="ARBA00022563"/>
    </source>
</evidence>
<keyword evidence="9 19" id="KW-0479">Metal-binding</keyword>
<evidence type="ECO:0000256" key="9">
    <source>
        <dbReference type="ARBA" id="ARBA00022723"/>
    </source>
</evidence>
<dbReference type="PANTHER" id="PTHR11136">
    <property type="entry name" value="FOLYLPOLYGLUTAMATE SYNTHASE-RELATED"/>
    <property type="match status" value="1"/>
</dbReference>
<sequence>MEGKDLFTFPTSTCVSAGADLRVSHVRDADMFKLTQNVLKTLTRQPISKDLSAYDDTIKALNGLQSNLSVLIKAANAGSNSQSNNIALTHKYLKRSGVDLEKFERQIPVIHVSGTKGKGTTCNLCESVIRAHGYKTGLFTSPHLISVKERISLNGVPLTYSEFTNHFWSVYSALDNNKENEHDMPSYFKFLTVMAFNVFFKENVDVAIFEVGVGGEYDCTNIFQHTPIVGITSLGLDHTSILGTSLDQIAWQKAGIIKEGCRVFTVDDHKPLALKVIQERAKERNSRLILVPKVDQYNWNLNHFGPAHVLNASLAVQLAFAFLNMKNNITCNGLPELTIDKASENAISQCDFPGRFQIVQRGLHVYYLDGAHTKESVEFCSSWYCSVSQSQTKKIFIFNLTHNRDPATLLKPFTKCKFDRVFFSPNSITTSQNTSPRDLFDLNASLTSPTERLEAYKALWIEMASCDPNCVTVSSSLSETISLVESNNEPSQILVSGSLHLVGSVLTCFTLNGHQ</sequence>
<keyword evidence="13 19" id="KW-0460">Magnesium</keyword>
<comment type="pathway">
    <text evidence="4 17">Cofactor biosynthesis; tetrahydrofolylpolyglutamate biosynthesis.</text>
</comment>
<dbReference type="Proteomes" id="UP000494040">
    <property type="component" value="Unassembled WGS sequence"/>
</dbReference>
<dbReference type="PROSITE" id="PS01011">
    <property type="entry name" value="FOLYLPOLYGLU_SYNT_1"/>
    <property type="match status" value="1"/>
</dbReference>
<dbReference type="OMA" id="THALFCT"/>
<evidence type="ECO:0000256" key="3">
    <source>
        <dbReference type="ARBA" id="ARBA00004496"/>
    </source>
</evidence>
<accession>A0A8I6TJ76</accession>
<dbReference type="SUPFAM" id="SSF53244">
    <property type="entry name" value="MurD-like peptide ligases, peptide-binding domain"/>
    <property type="match status" value="1"/>
</dbReference>
<evidence type="ECO:0000256" key="6">
    <source>
        <dbReference type="ARBA" id="ARBA00022490"/>
    </source>
</evidence>
<comment type="cofactor">
    <cofactor evidence="17">
        <name>a monovalent cation</name>
        <dbReference type="ChEBI" id="CHEBI:60242"/>
    </cofactor>
    <text evidence="17">A monovalent cation.</text>
</comment>
<evidence type="ECO:0000256" key="15">
    <source>
        <dbReference type="ARBA" id="ARBA00023136"/>
    </source>
</evidence>
<dbReference type="InterPro" id="IPR036565">
    <property type="entry name" value="Mur-like_cat_sf"/>
</dbReference>
<dbReference type="GO" id="GO:0005743">
    <property type="term" value="C:mitochondrial inner membrane"/>
    <property type="evidence" value="ECO:0007669"/>
    <property type="project" value="UniProtKB-SubCell"/>
</dbReference>
<evidence type="ECO:0000256" key="12">
    <source>
        <dbReference type="ARBA" id="ARBA00022840"/>
    </source>
</evidence>
<evidence type="ECO:0000256" key="19">
    <source>
        <dbReference type="PIRSR" id="PIRSR038895-2"/>
    </source>
</evidence>
<dbReference type="GO" id="GO:0004326">
    <property type="term" value="F:tetrahydrofolylpolyglutamate synthase activity"/>
    <property type="evidence" value="ECO:0007669"/>
    <property type="project" value="UniProtKB-EC"/>
</dbReference>
<keyword evidence="15" id="KW-0472">Membrane</keyword>
<keyword evidence="12 18" id="KW-0067">ATP-binding</keyword>
<feature type="binding site" evidence="19">
    <location>
        <position position="210"/>
    </location>
    <ligand>
        <name>Mg(2+)</name>
        <dbReference type="ChEBI" id="CHEBI:18420"/>
        <label>1</label>
    </ligand>
</feature>
<evidence type="ECO:0000256" key="11">
    <source>
        <dbReference type="ARBA" id="ARBA00022792"/>
    </source>
</evidence>
<evidence type="ECO:0000256" key="17">
    <source>
        <dbReference type="PIRNR" id="PIRNR038895"/>
    </source>
</evidence>
<keyword evidence="14" id="KW-0496">Mitochondrion</keyword>
<evidence type="ECO:0000256" key="5">
    <source>
        <dbReference type="ARBA" id="ARBA00008276"/>
    </source>
</evidence>
<comment type="similarity">
    <text evidence="5 17">Belongs to the folylpolyglutamate synthase family.</text>
</comment>
<dbReference type="GO" id="GO:0046872">
    <property type="term" value="F:metal ion binding"/>
    <property type="evidence" value="ECO:0007669"/>
    <property type="project" value="UniProtKB-KW"/>
</dbReference>
<evidence type="ECO:0000256" key="2">
    <source>
        <dbReference type="ARBA" id="ARBA00004305"/>
    </source>
</evidence>
<dbReference type="RefSeq" id="XP_014254343.1">
    <property type="nucleotide sequence ID" value="XM_014398857.2"/>
</dbReference>
<dbReference type="GO" id="GO:0005829">
    <property type="term" value="C:cytosol"/>
    <property type="evidence" value="ECO:0007669"/>
    <property type="project" value="TreeGrafter"/>
</dbReference>
<evidence type="ECO:0000256" key="18">
    <source>
        <dbReference type="PIRSR" id="PIRSR038895-1"/>
    </source>
</evidence>
<dbReference type="GO" id="GO:0005524">
    <property type="term" value="F:ATP binding"/>
    <property type="evidence" value="ECO:0007669"/>
    <property type="project" value="UniProtKB-KW"/>
</dbReference>
<feature type="binding site" evidence="19">
    <location>
        <position position="238"/>
    </location>
    <ligand>
        <name>Mg(2+)</name>
        <dbReference type="ChEBI" id="CHEBI:18420"/>
        <label>1</label>
    </ligand>
</feature>